<name>G0UK40_TRYCI</name>
<feature type="transmembrane region" description="Helical" evidence="8">
    <location>
        <begin position="156"/>
        <end position="177"/>
    </location>
</feature>
<keyword evidence="6 8" id="KW-0472">Membrane</keyword>
<evidence type="ECO:0000256" key="5">
    <source>
        <dbReference type="ARBA" id="ARBA00022989"/>
    </source>
</evidence>
<protein>
    <recommendedName>
        <fullName evidence="8">Vesicle transport protein</fullName>
    </recommendedName>
</protein>
<comment type="subcellular location">
    <subcellularLocation>
        <location evidence="1 8">Membrane</location>
        <topology evidence="1 8">Multi-pass membrane protein</topology>
    </subcellularLocation>
</comment>
<dbReference type="GO" id="GO:0015031">
    <property type="term" value="P:protein transport"/>
    <property type="evidence" value="ECO:0007669"/>
    <property type="project" value="UniProtKB-KW"/>
</dbReference>
<dbReference type="EMBL" id="HE575316">
    <property type="protein sequence ID" value="CCC89745.1"/>
    <property type="molecule type" value="Genomic_DNA"/>
</dbReference>
<sequence length="206" mass="22414">MNSAQGSVTSALNVAGRFLGGVTHQAWSMVSSEPPTEVEVMEMPVDNGFIGDIHGMVDLSYSQRLVAFFTVLSMGIVFLVIAALFAPTVALFPKKFAFFLTIGNIFCLGSTILLAGVKKQMDSLFCAKRFEAGLTFVASLILTLMSALYWKSSVFALFFSVVQVCSMLWYALSFVPFMRTVVSTLGSYCWRAVNSLTRLAGMTKSG</sequence>
<dbReference type="InterPro" id="IPR011691">
    <property type="entry name" value="Vesicle_transpt_SFT2"/>
</dbReference>
<dbReference type="GO" id="GO:0016020">
    <property type="term" value="C:membrane"/>
    <property type="evidence" value="ECO:0007669"/>
    <property type="project" value="UniProtKB-SubCell"/>
</dbReference>
<evidence type="ECO:0000256" key="1">
    <source>
        <dbReference type="ARBA" id="ARBA00004141"/>
    </source>
</evidence>
<keyword evidence="3 8" id="KW-0812">Transmembrane</keyword>
<evidence type="ECO:0000256" key="2">
    <source>
        <dbReference type="ARBA" id="ARBA00022448"/>
    </source>
</evidence>
<gene>
    <name evidence="9" type="ORF">TCIL3000_3_1750</name>
</gene>
<evidence type="ECO:0000256" key="6">
    <source>
        <dbReference type="ARBA" id="ARBA00023136"/>
    </source>
</evidence>
<keyword evidence="2 8" id="KW-0813">Transport</keyword>
<dbReference type="AlphaFoldDB" id="G0UK40"/>
<keyword evidence="4 8" id="KW-0653">Protein transport</keyword>
<evidence type="ECO:0000313" key="9">
    <source>
        <dbReference type="EMBL" id="CCC89745.1"/>
    </source>
</evidence>
<dbReference type="GO" id="GO:0016192">
    <property type="term" value="P:vesicle-mediated transport"/>
    <property type="evidence" value="ECO:0007669"/>
    <property type="project" value="InterPro"/>
</dbReference>
<organism evidence="9">
    <name type="scientific">Trypanosoma congolense (strain IL3000)</name>
    <dbReference type="NCBI Taxonomy" id="1068625"/>
    <lineage>
        <taxon>Eukaryota</taxon>
        <taxon>Discoba</taxon>
        <taxon>Euglenozoa</taxon>
        <taxon>Kinetoplastea</taxon>
        <taxon>Metakinetoplastina</taxon>
        <taxon>Trypanosomatida</taxon>
        <taxon>Trypanosomatidae</taxon>
        <taxon>Trypanosoma</taxon>
        <taxon>Nannomonas</taxon>
    </lineage>
</organism>
<feature type="transmembrane region" description="Helical" evidence="8">
    <location>
        <begin position="129"/>
        <end position="150"/>
    </location>
</feature>
<dbReference type="GO" id="GO:0012505">
    <property type="term" value="C:endomembrane system"/>
    <property type="evidence" value="ECO:0007669"/>
    <property type="project" value="UniProtKB-ARBA"/>
</dbReference>
<proteinExistence type="inferred from homology"/>
<feature type="transmembrane region" description="Helical" evidence="8">
    <location>
        <begin position="96"/>
        <end position="117"/>
    </location>
</feature>
<reference evidence="9" key="1">
    <citation type="journal article" date="2012" name="Proc. Natl. Acad. Sci. U.S.A.">
        <title>Antigenic diversity is generated by distinct evolutionary mechanisms in African trypanosome species.</title>
        <authorList>
            <person name="Jackson A.P."/>
            <person name="Berry A."/>
            <person name="Aslett M."/>
            <person name="Allison H.C."/>
            <person name="Burton P."/>
            <person name="Vavrova-Anderson J."/>
            <person name="Brown R."/>
            <person name="Browne H."/>
            <person name="Corton N."/>
            <person name="Hauser H."/>
            <person name="Gamble J."/>
            <person name="Gilderthorp R."/>
            <person name="Marcello L."/>
            <person name="McQuillan J."/>
            <person name="Otto T.D."/>
            <person name="Quail M.A."/>
            <person name="Sanders M.J."/>
            <person name="van Tonder A."/>
            <person name="Ginger M.L."/>
            <person name="Field M.C."/>
            <person name="Barry J.D."/>
            <person name="Hertz-Fowler C."/>
            <person name="Berriman M."/>
        </authorList>
    </citation>
    <scope>NUCLEOTIDE SEQUENCE</scope>
    <source>
        <strain evidence="9">IL3000</strain>
    </source>
</reference>
<dbReference type="GO" id="GO:0005737">
    <property type="term" value="C:cytoplasm"/>
    <property type="evidence" value="ECO:0007669"/>
    <property type="project" value="UniProtKB-ARBA"/>
</dbReference>
<dbReference type="VEuPathDB" id="TriTrypDB:TcIL3000_3_1750"/>
<evidence type="ECO:0000256" key="8">
    <source>
        <dbReference type="RuleBase" id="RU363111"/>
    </source>
</evidence>
<dbReference type="PANTHER" id="PTHR23137:SF2">
    <property type="entry name" value="VESICLE TRANSPORT PROTEIN"/>
    <property type="match status" value="1"/>
</dbReference>
<comment type="similarity">
    <text evidence="7 8">Belongs to the SFT2 family.</text>
</comment>
<evidence type="ECO:0000256" key="7">
    <source>
        <dbReference type="ARBA" id="ARBA00025800"/>
    </source>
</evidence>
<evidence type="ECO:0000256" key="3">
    <source>
        <dbReference type="ARBA" id="ARBA00022692"/>
    </source>
</evidence>
<accession>G0UK40</accession>
<dbReference type="Pfam" id="PF04178">
    <property type="entry name" value="Got1"/>
    <property type="match status" value="1"/>
</dbReference>
<keyword evidence="5 8" id="KW-1133">Transmembrane helix</keyword>
<feature type="transmembrane region" description="Helical" evidence="8">
    <location>
        <begin position="65"/>
        <end position="90"/>
    </location>
</feature>
<comment type="function">
    <text evidence="8">May be involved in fusion of retrograde transport vesicles derived from an endocytic compartment with the Golgi complex.</text>
</comment>
<evidence type="ECO:0000256" key="4">
    <source>
        <dbReference type="ARBA" id="ARBA00022927"/>
    </source>
</evidence>
<dbReference type="PANTHER" id="PTHR23137">
    <property type="entry name" value="VESICLE TRANSPORT PROTEIN-RELATED"/>
    <property type="match status" value="1"/>
</dbReference>
<dbReference type="InterPro" id="IPR007305">
    <property type="entry name" value="Vesicle_transpt_Got1/SFT2"/>
</dbReference>